<evidence type="ECO:0000256" key="4">
    <source>
        <dbReference type="ARBA" id="ARBA00023295"/>
    </source>
</evidence>
<evidence type="ECO:0000256" key="3">
    <source>
        <dbReference type="ARBA" id="ARBA00023277"/>
    </source>
</evidence>
<evidence type="ECO:0000256" key="2">
    <source>
        <dbReference type="ARBA" id="ARBA00022801"/>
    </source>
</evidence>
<dbReference type="PANTHER" id="PTHR43739">
    <property type="entry name" value="XYLOGLUCANASE (EUROFUNG)"/>
    <property type="match status" value="1"/>
</dbReference>
<dbReference type="EMBL" id="JARXRN010000025">
    <property type="protein sequence ID" value="MDH5831114.1"/>
    <property type="molecule type" value="Genomic_DNA"/>
</dbReference>
<comment type="similarity">
    <text evidence="6">Belongs to the glycosyl hydrolase 74 family.</text>
</comment>
<organism evidence="9 10">
    <name type="scientific">Luteimonas rhizosphaericola</name>
    <dbReference type="NCBI Taxonomy" id="3042024"/>
    <lineage>
        <taxon>Bacteria</taxon>
        <taxon>Pseudomonadati</taxon>
        <taxon>Pseudomonadota</taxon>
        <taxon>Gammaproteobacteria</taxon>
        <taxon>Lysobacterales</taxon>
        <taxon>Lysobacteraceae</taxon>
        <taxon>Luteimonas</taxon>
    </lineage>
</organism>
<reference evidence="9 10" key="1">
    <citation type="submission" date="2023-04" db="EMBL/GenBank/DDBJ databases">
        <title>Luteimonas sp. M1R5S18.</title>
        <authorList>
            <person name="Sun J.-Q."/>
        </authorList>
    </citation>
    <scope>NUCLEOTIDE SEQUENCE [LARGE SCALE GENOMIC DNA]</scope>
    <source>
        <strain evidence="9 10">M1R5S18</strain>
    </source>
</reference>
<evidence type="ECO:0000256" key="8">
    <source>
        <dbReference type="SAM" id="SignalP"/>
    </source>
</evidence>
<protein>
    <submittedName>
        <fullName evidence="9">Cellulase</fullName>
    </submittedName>
</protein>
<evidence type="ECO:0000256" key="6">
    <source>
        <dbReference type="ARBA" id="ARBA00037986"/>
    </source>
</evidence>
<sequence>MRMWIGGCVRRAQRRTAAWTWLALLCLSMGLAAPAQAEYRWRNVAIGGGGFVTGLVFHPSTPGLLYARTDIGGVYRWEPDAQRWTPLLDWMGADDRGRFGVESLALDPSDPDRLYLAVGTYLHERGSPGAILRSRDRGATFERTPLPFKFGGNEQGRGNGERLAVDPNDGRVLFFGTRAHGLWRSADAGATWTEVAGFPAIARDRSAWAMGFRDAVPIGIAFVVFDPDSGGDGAASRTLYAGVSTPQASVYRSRDGGRSWQAVPGQPTGLRPSHMVRDARGRWLLSYGDEPGPNHMADGAVYRFDPDGDRWTEITPVAQSTSGDGRGFGWGAVAVDAGDPDILVASTFRRYSPGDDLYRSTDGGASWTPMFARSRFDHAGAPWTTDAKPHWMADIKIDPHDPDRIWFVTGYGLWASRNARAFDAGDTLQWEFPQAGFEETVPLVLASPTQGAHLVSGLGDVDGFVHDDLDVPQQRFSGVRFSNTESLAWAGQAPRRMVRSGYFHNRPDAAVRGAWSDDGGRSWTAFASEPPDGEGAGRIALSADGARIVWQVRGGGHWHSTDRGARWTRVDGLPDTAVVEADRIDPDVFVAFDQASGTPYRSGDGGLRFAALDVRAPEATGPLEGGVSRSVALRPHPARSGEVWIAAAGRGLLHWTESALVRLPGVSMAHSVGLGKPAREGEPPVLFVFGEVDGTLGLHRSDDNGRQWRRIGHDGMRFGGVMRHVSGDPRLHGRVYFGTEGRGIWYGDPQ</sequence>
<keyword evidence="4" id="KW-0326">Glycosidase</keyword>
<dbReference type="PANTHER" id="PTHR43739:SF2">
    <property type="entry name" value="OLIGOXYLOGLUCAN-REDUCING END-SPECIFIC XYLOGLUCANASE-RELATED"/>
    <property type="match status" value="1"/>
</dbReference>
<keyword evidence="10" id="KW-1185">Reference proteome</keyword>
<keyword evidence="5" id="KW-0624">Polysaccharide degradation</keyword>
<keyword evidence="1 8" id="KW-0732">Signal</keyword>
<name>A0ABT6JKA0_9GAMM</name>
<evidence type="ECO:0000313" key="9">
    <source>
        <dbReference type="EMBL" id="MDH5831114.1"/>
    </source>
</evidence>
<evidence type="ECO:0000256" key="5">
    <source>
        <dbReference type="ARBA" id="ARBA00023326"/>
    </source>
</evidence>
<dbReference type="InterPro" id="IPR052025">
    <property type="entry name" value="Xyloglucanase_GH74"/>
</dbReference>
<feature type="signal peptide" evidence="8">
    <location>
        <begin position="1"/>
        <end position="37"/>
    </location>
</feature>
<feature type="chain" id="PRO_5046548246" evidence="8">
    <location>
        <begin position="38"/>
        <end position="750"/>
    </location>
</feature>
<keyword evidence="2" id="KW-0378">Hydrolase</keyword>
<feature type="region of interest" description="Disordered" evidence="7">
    <location>
        <begin position="254"/>
        <end position="273"/>
    </location>
</feature>
<dbReference type="Proteomes" id="UP001156831">
    <property type="component" value="Unassembled WGS sequence"/>
</dbReference>
<dbReference type="SUPFAM" id="SSF110296">
    <property type="entry name" value="Oligoxyloglucan reducing end-specific cellobiohydrolase"/>
    <property type="match status" value="2"/>
</dbReference>
<dbReference type="Gene3D" id="2.130.10.10">
    <property type="entry name" value="YVTN repeat-like/Quinoprotein amine dehydrogenase"/>
    <property type="match status" value="2"/>
</dbReference>
<proteinExistence type="inferred from homology"/>
<evidence type="ECO:0000256" key="1">
    <source>
        <dbReference type="ARBA" id="ARBA00022729"/>
    </source>
</evidence>
<comment type="caution">
    <text evidence="9">The sequence shown here is derived from an EMBL/GenBank/DDBJ whole genome shotgun (WGS) entry which is preliminary data.</text>
</comment>
<evidence type="ECO:0000256" key="7">
    <source>
        <dbReference type="SAM" id="MobiDB-lite"/>
    </source>
</evidence>
<dbReference type="CDD" id="cd15482">
    <property type="entry name" value="Sialidase_non-viral"/>
    <property type="match status" value="1"/>
</dbReference>
<gene>
    <name evidence="9" type="ORF">QFW80_11360</name>
</gene>
<accession>A0ABT6JKA0</accession>
<keyword evidence="3" id="KW-0119">Carbohydrate metabolism</keyword>
<dbReference type="InterPro" id="IPR015943">
    <property type="entry name" value="WD40/YVTN_repeat-like_dom_sf"/>
</dbReference>
<evidence type="ECO:0000313" key="10">
    <source>
        <dbReference type="Proteomes" id="UP001156831"/>
    </source>
</evidence>